<gene>
    <name evidence="1" type="ORF">SBAD_LOCUS1823</name>
</gene>
<dbReference type="AlphaFoldDB" id="A0A183IDX9"/>
<reference evidence="3" key="1">
    <citation type="submission" date="2016-06" db="UniProtKB">
        <authorList>
            <consortium name="WormBaseParasite"/>
        </authorList>
    </citation>
    <scope>IDENTIFICATION</scope>
</reference>
<evidence type="ECO:0000313" key="1">
    <source>
        <dbReference type="EMBL" id="VDO95599.1"/>
    </source>
</evidence>
<keyword evidence="2" id="KW-1185">Reference proteome</keyword>
<protein>
    <submittedName>
        <fullName evidence="1 3">Uncharacterized protein</fullName>
    </submittedName>
</protein>
<dbReference type="WBParaSite" id="SBAD_0000191101-mRNA-1">
    <property type="protein sequence ID" value="SBAD_0000191101-mRNA-1"/>
    <property type="gene ID" value="SBAD_0000191101"/>
</dbReference>
<sequence length="149" mass="16775">MASTVTFHRSAVRTVHLNQQSKAGFDIEPNFVRRRVQLEEVPMDELRFYQGCHRRAFDDLKGSVAMENLNRINEYMSSPAQVVVESKNTYLNETLAGLAPSSCIRVSTPRHRHRLTSSVEGSTLFVSPFPVALTATFAEACQLNLRTDC</sequence>
<evidence type="ECO:0000313" key="3">
    <source>
        <dbReference type="WBParaSite" id="SBAD_0000191101-mRNA-1"/>
    </source>
</evidence>
<reference evidence="1 2" key="2">
    <citation type="submission" date="2018-11" db="EMBL/GenBank/DDBJ databases">
        <authorList>
            <consortium name="Pathogen Informatics"/>
        </authorList>
    </citation>
    <scope>NUCLEOTIDE SEQUENCE [LARGE SCALE GENOMIC DNA]</scope>
</reference>
<organism evidence="3">
    <name type="scientific">Soboliphyme baturini</name>
    <dbReference type="NCBI Taxonomy" id="241478"/>
    <lineage>
        <taxon>Eukaryota</taxon>
        <taxon>Metazoa</taxon>
        <taxon>Ecdysozoa</taxon>
        <taxon>Nematoda</taxon>
        <taxon>Enoplea</taxon>
        <taxon>Dorylaimia</taxon>
        <taxon>Dioctophymatida</taxon>
        <taxon>Dioctophymatoidea</taxon>
        <taxon>Soboliphymatidae</taxon>
        <taxon>Soboliphyme</taxon>
    </lineage>
</organism>
<dbReference type="EMBL" id="UZAM01006967">
    <property type="protein sequence ID" value="VDO95599.1"/>
    <property type="molecule type" value="Genomic_DNA"/>
</dbReference>
<accession>A0A183IDX9</accession>
<dbReference type="Proteomes" id="UP000270296">
    <property type="component" value="Unassembled WGS sequence"/>
</dbReference>
<evidence type="ECO:0000313" key="2">
    <source>
        <dbReference type="Proteomes" id="UP000270296"/>
    </source>
</evidence>
<name>A0A183IDX9_9BILA</name>
<proteinExistence type="predicted"/>